<dbReference type="Gene3D" id="3.40.50.300">
    <property type="entry name" value="P-loop containing nucleotide triphosphate hydrolases"/>
    <property type="match status" value="1"/>
</dbReference>
<dbReference type="PRINTS" id="PR00449">
    <property type="entry name" value="RASTRNSFRMNG"/>
</dbReference>
<dbReference type="EMBL" id="LAZR01000366">
    <property type="protein sequence ID" value="KKN72233.1"/>
    <property type="molecule type" value="Genomic_DNA"/>
</dbReference>
<dbReference type="FunFam" id="3.40.50.300:FF:001329">
    <property type="entry name" value="Small GTP-binding protein, putative"/>
    <property type="match status" value="1"/>
</dbReference>
<dbReference type="InterPro" id="IPR050209">
    <property type="entry name" value="Rab_GTPases_membrane_traffic"/>
</dbReference>
<comment type="caution">
    <text evidence="2">The sequence shown here is derived from an EMBL/GenBank/DDBJ whole genome shotgun (WGS) entry which is preliminary data.</text>
</comment>
<evidence type="ECO:0000256" key="1">
    <source>
        <dbReference type="ARBA" id="ARBA00006270"/>
    </source>
</evidence>
<comment type="similarity">
    <text evidence="1">Belongs to the small GTPase superfamily. Rab family.</text>
</comment>
<dbReference type="Gene3D" id="2.40.50.100">
    <property type="match status" value="1"/>
</dbReference>
<evidence type="ECO:0008006" key="3">
    <source>
        <dbReference type="Google" id="ProtNLM"/>
    </source>
</evidence>
<name>A0A0F9W2C9_9ZZZZ</name>
<dbReference type="InterPro" id="IPR011053">
    <property type="entry name" value="Single_hybrid_motif"/>
</dbReference>
<protein>
    <recommendedName>
        <fullName evidence="3">GTP-binding protein</fullName>
    </recommendedName>
</protein>
<dbReference type="NCBIfam" id="TIGR00231">
    <property type="entry name" value="small_GTP"/>
    <property type="match status" value="1"/>
</dbReference>
<sequence length="317" mass="35740">MVIIADGRYELPDNLYYSQKHIYVNTDSKLLGLDEIGYAYLKNPRELKILVENSIEIGEPIAVITTDNGITTLTSPIKGRVKIGNDNALNNMENDTYTKGFLLEMETIDEIEKGLISGKANIEKWGNFDAKSLQYGDYIYKIVEIGDSTVGKTAIKVRLTDNYFKKDLKTTLGVDFGSKELNCEYVSEDVLFTGSHRFKAKMNVWDAAGQAHYDKIRGMYYRGAKGALLVYDVTNPVSFQNLDVWINELEDNIGKSLPILLVGNKIDLDRNISRRDAEEYAKKKGFLYFETSAKTGEGVVNAFKNLAIEIYKKGENL</sequence>
<dbReference type="AlphaFoldDB" id="A0A0F9W2C9"/>
<dbReference type="SMART" id="SM00175">
    <property type="entry name" value="RAB"/>
    <property type="match status" value="1"/>
</dbReference>
<dbReference type="SMART" id="SM00174">
    <property type="entry name" value="RHO"/>
    <property type="match status" value="1"/>
</dbReference>
<dbReference type="SUPFAM" id="SSF52540">
    <property type="entry name" value="P-loop containing nucleoside triphosphate hydrolases"/>
    <property type="match status" value="1"/>
</dbReference>
<organism evidence="2">
    <name type="scientific">marine sediment metagenome</name>
    <dbReference type="NCBI Taxonomy" id="412755"/>
    <lineage>
        <taxon>unclassified sequences</taxon>
        <taxon>metagenomes</taxon>
        <taxon>ecological metagenomes</taxon>
    </lineage>
</organism>
<gene>
    <name evidence="2" type="ORF">LCGC14_0412870</name>
</gene>
<evidence type="ECO:0000313" key="2">
    <source>
        <dbReference type="EMBL" id="KKN72233.1"/>
    </source>
</evidence>
<dbReference type="Pfam" id="PF00071">
    <property type="entry name" value="Ras"/>
    <property type="match status" value="1"/>
</dbReference>
<dbReference type="PROSITE" id="PS51419">
    <property type="entry name" value="RAB"/>
    <property type="match status" value="1"/>
</dbReference>
<dbReference type="SMART" id="SM00173">
    <property type="entry name" value="RAS"/>
    <property type="match status" value="1"/>
</dbReference>
<dbReference type="PANTHER" id="PTHR47979">
    <property type="entry name" value="DRAB11-RELATED"/>
    <property type="match status" value="1"/>
</dbReference>
<proteinExistence type="inferred from homology"/>
<reference evidence="2" key="1">
    <citation type="journal article" date="2015" name="Nature">
        <title>Complex archaea that bridge the gap between prokaryotes and eukaryotes.</title>
        <authorList>
            <person name="Spang A."/>
            <person name="Saw J.H."/>
            <person name="Jorgensen S.L."/>
            <person name="Zaremba-Niedzwiedzka K."/>
            <person name="Martijn J."/>
            <person name="Lind A.E."/>
            <person name="van Eijk R."/>
            <person name="Schleper C."/>
            <person name="Guy L."/>
            <person name="Ettema T.J."/>
        </authorList>
    </citation>
    <scope>NUCLEOTIDE SEQUENCE</scope>
</reference>
<dbReference type="InterPro" id="IPR005225">
    <property type="entry name" value="Small_GTP-bd"/>
</dbReference>
<dbReference type="GO" id="GO:0003924">
    <property type="term" value="F:GTPase activity"/>
    <property type="evidence" value="ECO:0007669"/>
    <property type="project" value="InterPro"/>
</dbReference>
<dbReference type="SUPFAM" id="SSF51230">
    <property type="entry name" value="Single hybrid motif"/>
    <property type="match status" value="1"/>
</dbReference>
<dbReference type="InterPro" id="IPR001806">
    <property type="entry name" value="Small_GTPase"/>
</dbReference>
<dbReference type="PROSITE" id="PS51421">
    <property type="entry name" value="RAS"/>
    <property type="match status" value="1"/>
</dbReference>
<accession>A0A0F9W2C9</accession>
<dbReference type="PROSITE" id="PS51420">
    <property type="entry name" value="RHO"/>
    <property type="match status" value="1"/>
</dbReference>
<dbReference type="CDD" id="cd00154">
    <property type="entry name" value="Rab"/>
    <property type="match status" value="1"/>
</dbReference>
<dbReference type="InterPro" id="IPR027417">
    <property type="entry name" value="P-loop_NTPase"/>
</dbReference>
<dbReference type="GO" id="GO:0005525">
    <property type="term" value="F:GTP binding"/>
    <property type="evidence" value="ECO:0007669"/>
    <property type="project" value="InterPro"/>
</dbReference>